<feature type="transmembrane region" description="Helical" evidence="8">
    <location>
        <begin position="632"/>
        <end position="653"/>
    </location>
</feature>
<keyword evidence="3" id="KW-0813">Transport</keyword>
<feature type="transmembrane region" description="Helical" evidence="8">
    <location>
        <begin position="78"/>
        <end position="97"/>
    </location>
</feature>
<feature type="transmembrane region" description="Helical" evidence="8">
    <location>
        <begin position="766"/>
        <end position="787"/>
    </location>
</feature>
<evidence type="ECO:0000256" key="4">
    <source>
        <dbReference type="ARBA" id="ARBA00022692"/>
    </source>
</evidence>
<feature type="compositionally biased region" description="Basic and acidic residues" evidence="7">
    <location>
        <begin position="287"/>
        <end position="304"/>
    </location>
</feature>
<keyword evidence="6 8" id="KW-0472">Membrane</keyword>
<feature type="transmembrane region" description="Helical" evidence="8">
    <location>
        <begin position="519"/>
        <end position="536"/>
    </location>
</feature>
<sequence>MAPSRGSSLSSHSSSSSEDLAHTTTRSLAEPIGREPSPAFLAARSEQPQFTIRALLVGLLIGVLIAFSNTYFGLQTGWISGMAMPSALIGFAYFKALNTITGRLRESDSSLGRWMGGWGEGFSEVENVLVQTVAGSVGTMPLGCGFVGVIPALEFLLKPEETPESTSMDPGIVEVLAVASEGGGLRLPLSKLILWALGLCFFGVMFAVPLRKEVIVREKLKFPSGTATALMIGVLHGGEKTGKEGEMEEHAKRDGAGTRRRTRGRRGDDEEAEALMGDASPPGGGRNSHDEDERHDESAEHDTKKDWKKQIRVLTYAFAVSGIYTLLSYFAPQVHALPILGPHLANIWLWTLNPSPAYVGQGIIMGPATTIHMFLGAVLGWAVLSPLAKSQGWASGDVGDWNTGSKGWIVWVSLAIMLADAIASLGWLILRPTIWYTRIYGPVVVRGVREKGLARFCSSMIRGKGSRGYSPVDLNDDPSPSTTNGGGGPLTKTGSHLLEPEEEYDAPPSHLIGWKTTSIGLLASLAFCIFAVQYSFKGMISIPLTTLALLLALVLSIMGVRALGETDLNPVSGISKLTQLIFALVTPAGSKNAVVINLLAGGISEAGALQAGDLLQDLKTGHLLGASPKAQFWGQLVGSAVGAVVSACVYKLYTRVYTIPGGLFQVPTGYVWIFTARLVTGQGLPPRVPVFAAAAAGLWAVLTAVRIYGTALKRCGGGAWVDFVPGGIAVAVGMYNTPSFTLARTVGGVGAWGWVRWRKGEGETGMIVLASGLILGEGLVSIVNLGLASGGVPHL</sequence>
<dbReference type="Proteomes" id="UP001310594">
    <property type="component" value="Unassembled WGS sequence"/>
</dbReference>
<protein>
    <submittedName>
        <fullName evidence="9">OPT superfamily</fullName>
    </submittedName>
</protein>
<dbReference type="PANTHER" id="PTHR31645">
    <property type="entry name" value="OLIGOPEPTIDE TRANSPORTER YGL114W-RELATED"/>
    <property type="match status" value="1"/>
</dbReference>
<feature type="transmembrane region" description="Helical" evidence="8">
    <location>
        <begin position="192"/>
        <end position="210"/>
    </location>
</feature>
<feature type="transmembrane region" description="Helical" evidence="8">
    <location>
        <begin position="408"/>
        <end position="430"/>
    </location>
</feature>
<dbReference type="EMBL" id="JAVRQU010000018">
    <property type="protein sequence ID" value="KAK5693090.1"/>
    <property type="molecule type" value="Genomic_DNA"/>
</dbReference>
<feature type="transmembrane region" description="Helical" evidence="8">
    <location>
        <begin position="364"/>
        <end position="388"/>
    </location>
</feature>
<evidence type="ECO:0000256" key="2">
    <source>
        <dbReference type="ARBA" id="ARBA00008807"/>
    </source>
</evidence>
<feature type="transmembrane region" description="Helical" evidence="8">
    <location>
        <begin position="313"/>
        <end position="330"/>
    </location>
</feature>
<dbReference type="InterPro" id="IPR004813">
    <property type="entry name" value="OPT"/>
</dbReference>
<evidence type="ECO:0000256" key="5">
    <source>
        <dbReference type="ARBA" id="ARBA00022989"/>
    </source>
</evidence>
<gene>
    <name evidence="9" type="primary">OPT8</name>
    <name evidence="9" type="ORF">LTR97_010566</name>
</gene>
<evidence type="ECO:0000256" key="8">
    <source>
        <dbReference type="SAM" id="Phobius"/>
    </source>
</evidence>
<organism evidence="9 10">
    <name type="scientific">Elasticomyces elasticus</name>
    <dbReference type="NCBI Taxonomy" id="574655"/>
    <lineage>
        <taxon>Eukaryota</taxon>
        <taxon>Fungi</taxon>
        <taxon>Dikarya</taxon>
        <taxon>Ascomycota</taxon>
        <taxon>Pezizomycotina</taxon>
        <taxon>Dothideomycetes</taxon>
        <taxon>Dothideomycetidae</taxon>
        <taxon>Mycosphaerellales</taxon>
        <taxon>Teratosphaeriaceae</taxon>
        <taxon>Elasticomyces</taxon>
    </lineage>
</organism>
<dbReference type="PANTHER" id="PTHR31645:SF0">
    <property type="entry name" value="OLIGOPEPTIDE TRANSPORTER YGL114W-RELATED"/>
    <property type="match status" value="1"/>
</dbReference>
<evidence type="ECO:0000256" key="6">
    <source>
        <dbReference type="ARBA" id="ARBA00023136"/>
    </source>
</evidence>
<feature type="transmembrane region" description="Helical" evidence="8">
    <location>
        <begin position="54"/>
        <end position="72"/>
    </location>
</feature>
<dbReference type="NCBIfam" id="TIGR00728">
    <property type="entry name" value="OPT_sfam"/>
    <property type="match status" value="2"/>
</dbReference>
<evidence type="ECO:0000256" key="7">
    <source>
        <dbReference type="SAM" id="MobiDB-lite"/>
    </source>
</evidence>
<keyword evidence="5 8" id="KW-1133">Transmembrane helix</keyword>
<dbReference type="AlphaFoldDB" id="A0AAN7ZLK6"/>
<dbReference type="GO" id="GO:0000329">
    <property type="term" value="C:fungal-type vacuole membrane"/>
    <property type="evidence" value="ECO:0007669"/>
    <property type="project" value="TreeGrafter"/>
</dbReference>
<comment type="subcellular location">
    <subcellularLocation>
        <location evidence="1">Membrane</location>
        <topology evidence="1">Multi-pass membrane protein</topology>
    </subcellularLocation>
</comment>
<evidence type="ECO:0000256" key="3">
    <source>
        <dbReference type="ARBA" id="ARBA00022448"/>
    </source>
</evidence>
<feature type="region of interest" description="Disordered" evidence="7">
    <location>
        <begin position="465"/>
        <end position="494"/>
    </location>
</feature>
<evidence type="ECO:0000313" key="9">
    <source>
        <dbReference type="EMBL" id="KAK5693090.1"/>
    </source>
</evidence>
<evidence type="ECO:0000313" key="10">
    <source>
        <dbReference type="Proteomes" id="UP001310594"/>
    </source>
</evidence>
<dbReference type="Pfam" id="PF03169">
    <property type="entry name" value="OPT"/>
    <property type="match status" value="1"/>
</dbReference>
<feature type="region of interest" description="Disordered" evidence="7">
    <location>
        <begin position="238"/>
        <end position="304"/>
    </location>
</feature>
<accession>A0AAN7ZLK6</accession>
<feature type="transmembrane region" description="Helical" evidence="8">
    <location>
        <begin position="542"/>
        <end position="563"/>
    </location>
</feature>
<feature type="transmembrane region" description="Helical" evidence="8">
    <location>
        <begin position="688"/>
        <end position="708"/>
    </location>
</feature>
<evidence type="ECO:0000256" key="1">
    <source>
        <dbReference type="ARBA" id="ARBA00004141"/>
    </source>
</evidence>
<proteinExistence type="inferred from homology"/>
<feature type="transmembrane region" description="Helical" evidence="8">
    <location>
        <begin position="128"/>
        <end position="153"/>
    </location>
</feature>
<comment type="caution">
    <text evidence="9">The sequence shown here is derived from an EMBL/GenBank/DDBJ whole genome shotgun (WGS) entry which is preliminary data.</text>
</comment>
<reference evidence="9" key="1">
    <citation type="submission" date="2023-08" db="EMBL/GenBank/DDBJ databases">
        <title>Black Yeasts Isolated from many extreme environments.</title>
        <authorList>
            <person name="Coleine C."/>
            <person name="Stajich J.E."/>
            <person name="Selbmann L."/>
        </authorList>
    </citation>
    <scope>NUCLEOTIDE SEQUENCE</scope>
    <source>
        <strain evidence="9">CCFEE 5810</strain>
    </source>
</reference>
<dbReference type="InterPro" id="IPR045035">
    <property type="entry name" value="YSL-like"/>
</dbReference>
<feature type="compositionally biased region" description="Basic and acidic residues" evidence="7">
    <location>
        <begin position="238"/>
        <end position="257"/>
    </location>
</feature>
<feature type="compositionally biased region" description="Low complexity" evidence="7">
    <location>
        <begin position="1"/>
        <end position="17"/>
    </location>
</feature>
<keyword evidence="4 8" id="KW-0812">Transmembrane</keyword>
<comment type="similarity">
    <text evidence="2">Belongs to the oligopeptide OPT transporter family.</text>
</comment>
<name>A0AAN7ZLK6_9PEZI</name>
<feature type="region of interest" description="Disordered" evidence="7">
    <location>
        <begin position="1"/>
        <end position="32"/>
    </location>
</feature>
<dbReference type="GO" id="GO:0035673">
    <property type="term" value="F:oligopeptide transmembrane transporter activity"/>
    <property type="evidence" value="ECO:0007669"/>
    <property type="project" value="InterPro"/>
</dbReference>